<gene>
    <name evidence="11" type="ORF">O1G22_42930</name>
</gene>
<protein>
    <recommendedName>
        <fullName evidence="8">DNA-directed RNA polymerase subunit</fullName>
        <ecNumber evidence="8">2.7.7.6</ecNumber>
    </recommendedName>
</protein>
<dbReference type="PANTHER" id="PTHR19376">
    <property type="entry name" value="DNA-DIRECTED RNA POLYMERASE"/>
    <property type="match status" value="1"/>
</dbReference>
<dbReference type="Gene3D" id="2.40.50.150">
    <property type="match status" value="1"/>
</dbReference>
<evidence type="ECO:0000256" key="3">
    <source>
        <dbReference type="ARBA" id="ARBA00022679"/>
    </source>
</evidence>
<evidence type="ECO:0000256" key="9">
    <source>
        <dbReference type="SAM" id="MobiDB-lite"/>
    </source>
</evidence>
<comment type="similarity">
    <text evidence="8">Belongs to the RNA polymerase beta' chain family.</text>
</comment>
<keyword evidence="12" id="KW-1185">Reference proteome</keyword>
<evidence type="ECO:0000256" key="4">
    <source>
        <dbReference type="ARBA" id="ARBA00022695"/>
    </source>
</evidence>
<feature type="domain" description="RNA polymerase N-terminal" evidence="10">
    <location>
        <begin position="940"/>
        <end position="1207"/>
    </location>
</feature>
<dbReference type="EC" id="2.7.7.6" evidence="8"/>
<dbReference type="PANTHER" id="PTHR19376:SF54">
    <property type="entry name" value="DNA-DIRECTED RNA POLYMERASE SUBUNIT BETA"/>
    <property type="match status" value="1"/>
</dbReference>
<keyword evidence="2 8" id="KW-0240">DNA-directed RNA polymerase</keyword>
<evidence type="ECO:0000256" key="7">
    <source>
        <dbReference type="ARBA" id="ARBA00048552"/>
    </source>
</evidence>
<reference evidence="11 12" key="1">
    <citation type="submission" date="2022-12" db="EMBL/GenBank/DDBJ databases">
        <authorList>
            <person name="Mo P."/>
        </authorList>
    </citation>
    <scope>NUCLEOTIDE SEQUENCE [LARGE SCALE GENOMIC DNA]</scope>
    <source>
        <strain evidence="11 12">HUAS 2-6</strain>
    </source>
</reference>
<feature type="region of interest" description="Disordered" evidence="9">
    <location>
        <begin position="354"/>
        <end position="374"/>
    </location>
</feature>
<keyword evidence="4 8" id="KW-0548">Nucleotidyltransferase</keyword>
<dbReference type="EMBL" id="CP115300">
    <property type="protein sequence ID" value="WBO69041.1"/>
    <property type="molecule type" value="Genomic_DNA"/>
</dbReference>
<keyword evidence="3 8" id="KW-0808">Transferase</keyword>
<name>A0ABY7PJ09_9ACTN</name>
<keyword evidence="5" id="KW-0479">Metal-binding</keyword>
<keyword evidence="6 8" id="KW-0804">Transcription</keyword>
<evidence type="ECO:0000313" key="11">
    <source>
        <dbReference type="EMBL" id="WBO69041.1"/>
    </source>
</evidence>
<evidence type="ECO:0000313" key="12">
    <source>
        <dbReference type="Proteomes" id="UP001212326"/>
    </source>
</evidence>
<dbReference type="InterPro" id="IPR014724">
    <property type="entry name" value="RNA_pol_RPB2_OB-fold"/>
</dbReference>
<evidence type="ECO:0000256" key="1">
    <source>
        <dbReference type="ARBA" id="ARBA00004026"/>
    </source>
</evidence>
<dbReference type="SUPFAM" id="SSF64484">
    <property type="entry name" value="beta and beta-prime subunits of DNA dependent RNA-polymerase"/>
    <property type="match status" value="2"/>
</dbReference>
<dbReference type="RefSeq" id="WP_270086257.1">
    <property type="nucleotide sequence ID" value="NZ_CP115300.1"/>
</dbReference>
<comment type="function">
    <text evidence="1 8">DNA-dependent RNA polymerase catalyzes the transcription of DNA into RNA using the four ribonucleoside triphosphates as substrates.</text>
</comment>
<dbReference type="InterPro" id="IPR045867">
    <property type="entry name" value="DNA-dir_RpoC_beta_prime"/>
</dbReference>
<proteinExistence type="inferred from homology"/>
<dbReference type="Gene3D" id="4.10.860.120">
    <property type="entry name" value="RNA polymerase II, clamp domain"/>
    <property type="match status" value="1"/>
</dbReference>
<evidence type="ECO:0000256" key="6">
    <source>
        <dbReference type="ARBA" id="ARBA00023163"/>
    </source>
</evidence>
<evidence type="ECO:0000256" key="5">
    <source>
        <dbReference type="ARBA" id="ARBA00022723"/>
    </source>
</evidence>
<sequence>MRSIRDEVSALVSSGRTRADLSDHVRNWRQCPTPYTIENAIRLAADEGRGDDLHDTILDERFRHLRQRMFGVNALRADLHIARTYSLMRRPDLIRYVQVLLLEQRPFGTPENMHVQQQHCHEFAEFLQVDRLPHERLDTGLHKVLGRFFTDTSATGLRLAGYELGEWSCSCGRTTGLARRYDHTCPCTAVSGHGRITETTPTCPDPTCTGSVDYVVCPTCRTRVTLANLWQVRRGAVGPDDFLVPLTLDLVLEDEQGPIKRARHLLMHLPLPIGLRERNGEIVFDTPTVFWTSANAEPRHRWSQRDRFLGLKDTLRYDGRTQLRPILEALLRRTLLGYRNGYARFTDELRQDMIAGPSGQTHPLRRRPLTGSEYRSSSEYTRGFWSRLQRVTVRDLALGDLVSRGAVSAQCTVVASPSLQGRAALVNERLADPDALSIPTLVQLSTTLPDGAVLTSRPPTVSAEQASSLDKYGLITPGRPVRPGQLLVGAASPVADEETRRTPEERLLYALFGDAALWRALRNRSLMMPGRLPGHVLAQRISGALATDAIPATPGRHLRGGGSGTRITVTVAVDQPVQHGDTLDDESGAFAVVCGLAGGPSLRRLAGSLDEPDLVVAPDHPWAPPPGEASHTIRIRLAAHGLAGPDTGAWSTGGYSLVLHQPLASGASDSAQMIEPKEFQWLVTHGARHLAMEIYGPRGDCPHWRNDLRTSLEKGGRGLGPPRDRSIALLDSPAHAVRRLDLTLRAARIMPRLEADRIGLRPMAEADVARLSHGEVVSEVFYNVRTRRPWPGGLFCQQIFGPDREDECVCGERRRTWDAGATCGACGRTLTMPHERGRRFGHIELPVPVVHSWCLSGPAGARLARSLQLTEQELQQIADCELVLVTEPGPTALTTGQLLSVKEWGDTSGRAQATAVTGGQAVKILLRQATGAIPAGLSPDTVTFRLLPVLPPDLRPHVIEDHRTLGSDLNSLYSAVLSKSAQLRRLDDLGAPLDVLMGARRLLQHKVSALLDNGRRPEPTRDDNGRKLVSLADSLMARPSSTGTLRDGFLRRPVDYSARARLVIAKLANSGDKDSVPDPDTVFLARDLALHLVEPLLVHALISTATARQGWEARAMIKEHAEEAMRLLDAVCNQALILVALPHGPWPMVALRVQAAEVPALQVQPGLLDLVGWKNLGETVRIFSVLTTEAIREATGLLTVDTLRRATSPRQPTTPNSFFDLPCGDLGNHIADAALTTGSLPLKPDDGLLLCDPTWLAERTGEHRLDEPGRR</sequence>
<organism evidence="11 12">
    <name type="scientific">Streptomyces camelliae</name>
    <dbReference type="NCBI Taxonomy" id="3004093"/>
    <lineage>
        <taxon>Bacteria</taxon>
        <taxon>Bacillati</taxon>
        <taxon>Actinomycetota</taxon>
        <taxon>Actinomycetes</taxon>
        <taxon>Kitasatosporales</taxon>
        <taxon>Streptomycetaceae</taxon>
        <taxon>Streptomyces</taxon>
    </lineage>
</organism>
<comment type="catalytic activity">
    <reaction evidence="7 8">
        <text>RNA(n) + a ribonucleoside 5'-triphosphate = RNA(n+1) + diphosphate</text>
        <dbReference type="Rhea" id="RHEA:21248"/>
        <dbReference type="Rhea" id="RHEA-COMP:14527"/>
        <dbReference type="Rhea" id="RHEA-COMP:17342"/>
        <dbReference type="ChEBI" id="CHEBI:33019"/>
        <dbReference type="ChEBI" id="CHEBI:61557"/>
        <dbReference type="ChEBI" id="CHEBI:140395"/>
        <dbReference type="EC" id="2.7.7.6"/>
    </reaction>
</comment>
<dbReference type="InterPro" id="IPR006592">
    <property type="entry name" value="RNA_pol_N"/>
</dbReference>
<dbReference type="InterPro" id="IPR007080">
    <property type="entry name" value="RNA_pol_Rpb1_1"/>
</dbReference>
<dbReference type="InterPro" id="IPR044893">
    <property type="entry name" value="RNA_pol_Rpb1_clamp_domain"/>
</dbReference>
<evidence type="ECO:0000256" key="2">
    <source>
        <dbReference type="ARBA" id="ARBA00022478"/>
    </source>
</evidence>
<dbReference type="Proteomes" id="UP001212326">
    <property type="component" value="Chromosome"/>
</dbReference>
<dbReference type="Pfam" id="PF04997">
    <property type="entry name" value="RNA_pol_Rpb1_1"/>
    <property type="match status" value="2"/>
</dbReference>
<dbReference type="SMART" id="SM00663">
    <property type="entry name" value="RPOLA_N"/>
    <property type="match status" value="1"/>
</dbReference>
<evidence type="ECO:0000259" key="10">
    <source>
        <dbReference type="SMART" id="SM00663"/>
    </source>
</evidence>
<accession>A0ABY7PJ09</accession>
<evidence type="ECO:0000256" key="8">
    <source>
        <dbReference type="RuleBase" id="RU004279"/>
    </source>
</evidence>